<name>A0A317E4X8_9PROT</name>
<reference evidence="1 2" key="1">
    <citation type="submission" date="2018-05" db="EMBL/GenBank/DDBJ databases">
        <title>Zavarzinia sp. HR-AS.</title>
        <authorList>
            <person name="Lee Y."/>
            <person name="Jeon C.O."/>
        </authorList>
    </citation>
    <scope>NUCLEOTIDE SEQUENCE [LARGE SCALE GENOMIC DNA]</scope>
    <source>
        <strain evidence="1 2">HR-AS</strain>
    </source>
</reference>
<dbReference type="Pfam" id="PF06299">
    <property type="entry name" value="DUF1045"/>
    <property type="match status" value="1"/>
</dbReference>
<sequence length="232" mass="25187">MIVAYRYALYWAPPVASPLHRLGSQWLGRDAETGAPAAQPLLPPITPERFAEITAEPRGYGFHATLKPPMRLRDGISPDDFIEAARGIVAGIKTFAAPPLKVGRIGGFLALVPAGDMAPWRALADPLVAGLDEFRAPPTAAEIEKRKKHPLSPAQDALLARWGYPYVFDEWRFHMTLSANLTSPERERVEVAALGHFAPIEGRPVTVGQACVFVQDSPGAPFTVRARLPLAA</sequence>
<comment type="caution">
    <text evidence="1">The sequence shown here is derived from an EMBL/GenBank/DDBJ whole genome shotgun (WGS) entry which is preliminary data.</text>
</comment>
<accession>A0A317E4X8</accession>
<dbReference type="EMBL" id="QGLE01000007">
    <property type="protein sequence ID" value="PWR21424.1"/>
    <property type="molecule type" value="Genomic_DNA"/>
</dbReference>
<gene>
    <name evidence="1" type="ORF">DKG74_13410</name>
</gene>
<proteinExistence type="predicted"/>
<dbReference type="InterPro" id="IPR009389">
    <property type="entry name" value="DUF1045"/>
</dbReference>
<evidence type="ECO:0000313" key="2">
    <source>
        <dbReference type="Proteomes" id="UP000245461"/>
    </source>
</evidence>
<dbReference type="NCBIfam" id="TIGR03223">
    <property type="entry name" value="Phn_opern_protn"/>
    <property type="match status" value="1"/>
</dbReference>
<keyword evidence="2" id="KW-1185">Reference proteome</keyword>
<organism evidence="1 2">
    <name type="scientific">Zavarzinia aquatilis</name>
    <dbReference type="NCBI Taxonomy" id="2211142"/>
    <lineage>
        <taxon>Bacteria</taxon>
        <taxon>Pseudomonadati</taxon>
        <taxon>Pseudomonadota</taxon>
        <taxon>Alphaproteobacteria</taxon>
        <taxon>Rhodospirillales</taxon>
        <taxon>Zavarziniaceae</taxon>
        <taxon>Zavarzinia</taxon>
    </lineage>
</organism>
<protein>
    <submittedName>
        <fullName evidence="1">Phosphonate metabolism protein</fullName>
    </submittedName>
</protein>
<evidence type="ECO:0000313" key="1">
    <source>
        <dbReference type="EMBL" id="PWR21424.1"/>
    </source>
</evidence>
<dbReference type="Proteomes" id="UP000245461">
    <property type="component" value="Unassembled WGS sequence"/>
</dbReference>
<dbReference type="PIRSF" id="PIRSF033328">
    <property type="entry name" value="Phest_Mll4975"/>
    <property type="match status" value="1"/>
</dbReference>
<dbReference type="AlphaFoldDB" id="A0A317E4X8"/>